<name>A0A2S2NQR3_SCHGA</name>
<evidence type="ECO:0000313" key="2">
    <source>
        <dbReference type="EMBL" id="MBY19553.1"/>
    </source>
</evidence>
<dbReference type="Pfam" id="PF12937">
    <property type="entry name" value="F-box-like"/>
    <property type="match status" value="1"/>
</dbReference>
<dbReference type="Gene3D" id="3.80.10.10">
    <property type="entry name" value="Ribonuclease Inhibitor"/>
    <property type="match status" value="2"/>
</dbReference>
<dbReference type="InterPro" id="IPR032675">
    <property type="entry name" value="LRR_dom_sf"/>
</dbReference>
<dbReference type="InterPro" id="IPR006553">
    <property type="entry name" value="Leu-rich_rpt_Cys-con_subtyp"/>
</dbReference>
<dbReference type="SMART" id="SM00256">
    <property type="entry name" value="FBOX"/>
    <property type="match status" value="1"/>
</dbReference>
<dbReference type="InterPro" id="IPR001810">
    <property type="entry name" value="F-box_dom"/>
</dbReference>
<gene>
    <name evidence="2" type="primary">Fbxl4</name>
    <name evidence="2" type="ORF">g.162507</name>
</gene>
<feature type="domain" description="F-box" evidence="1">
    <location>
        <begin position="299"/>
        <end position="345"/>
    </location>
</feature>
<dbReference type="AlphaFoldDB" id="A0A2S2NQR3"/>
<accession>A0A2S2NQR3</accession>
<evidence type="ECO:0000259" key="1">
    <source>
        <dbReference type="PROSITE" id="PS50181"/>
    </source>
</evidence>
<dbReference type="PANTHER" id="PTHR13318">
    <property type="entry name" value="PARTNER OF PAIRED, ISOFORM B-RELATED"/>
    <property type="match status" value="1"/>
</dbReference>
<proteinExistence type="predicted"/>
<dbReference type="GO" id="GO:0019005">
    <property type="term" value="C:SCF ubiquitin ligase complex"/>
    <property type="evidence" value="ECO:0007669"/>
    <property type="project" value="TreeGrafter"/>
</dbReference>
<reference evidence="2" key="1">
    <citation type="submission" date="2018-04" db="EMBL/GenBank/DDBJ databases">
        <title>Transcriptome of Schizaphis graminum biotype I.</title>
        <authorList>
            <person name="Scully E.D."/>
            <person name="Geib S.M."/>
            <person name="Palmer N.A."/>
            <person name="Koch K."/>
            <person name="Bradshaw J."/>
            <person name="Heng-Moss T."/>
            <person name="Sarath G."/>
        </authorList>
    </citation>
    <scope>NUCLEOTIDE SEQUENCE</scope>
</reference>
<sequence>MNEEQVGFNLDDLRKLCKSYIDYTRTYMDRKQVRRINKQRSTLENFVFQFSSEVVDFSSQYGSDISISYTASNVTGRPSKFPNYGDFPQSYVMRSYGPWREFAPSRKCPIMPQNAGRIRSEDYIILSFEIPVVPLVISIFETFTPGSVVRISGKAIDLPDTMAWRLLWEGLPQNCNGLRHSRLFAPKLNYIKELVKEICIEFNHSQLDYYTELDAVSMGGILKYPESGELDIISIPMVTHTSLGYVYDNNEEQNQEVLSGIRVPTVASNIPMSTSLDPFLKLIKNIEELENEWRKVPNIDYTLQLPNESLMQIFSYLDLKSLRLCMRVCKRFNNICTDGYFYRELNLKPYWCSFSYSMLISLEPYCNQLTKLDLSWCGITKGILSTAFNLFIKKCGTNLTHLRLDCCGFVNDTTLIAINLFCKYIKELSLRSCTSIDFELICPPQSFPEMERIDLYRTNITTDCLVFYITCMPKLKHINLGSCKRIDCMDHIAHTLSISNKQLVSVDFWKSYTLSPIGLRFLTALKQLEEIDLGWCLALSIPGDSLLDLVKSCPKLKKIIVVSLRGVCDRDLLAFADYCPLLEQIDLVGLRAITVDACSKFLQKCKNLKLMDVNFCENIKEGDVQVWRSKYPNVCIQFTTSDHSNVYHY</sequence>
<dbReference type="GO" id="GO:0031146">
    <property type="term" value="P:SCF-dependent proteasomal ubiquitin-dependent protein catabolic process"/>
    <property type="evidence" value="ECO:0007669"/>
    <property type="project" value="TreeGrafter"/>
</dbReference>
<organism evidence="2">
    <name type="scientific">Schizaphis graminum</name>
    <name type="common">Green bug aphid</name>
    <dbReference type="NCBI Taxonomy" id="13262"/>
    <lineage>
        <taxon>Eukaryota</taxon>
        <taxon>Metazoa</taxon>
        <taxon>Ecdysozoa</taxon>
        <taxon>Arthropoda</taxon>
        <taxon>Hexapoda</taxon>
        <taxon>Insecta</taxon>
        <taxon>Pterygota</taxon>
        <taxon>Neoptera</taxon>
        <taxon>Paraneoptera</taxon>
        <taxon>Hemiptera</taxon>
        <taxon>Sternorrhyncha</taxon>
        <taxon>Aphidomorpha</taxon>
        <taxon>Aphidoidea</taxon>
        <taxon>Aphididae</taxon>
        <taxon>Aphidini</taxon>
        <taxon>Schizaphis</taxon>
    </lineage>
</organism>
<protein>
    <submittedName>
        <fullName evidence="2">F-box/LRR-repeat protein 4</fullName>
    </submittedName>
</protein>
<dbReference type="PROSITE" id="PS50181">
    <property type="entry name" value="FBOX"/>
    <property type="match status" value="1"/>
</dbReference>
<dbReference type="EMBL" id="GGMR01006934">
    <property type="protein sequence ID" value="MBY19553.1"/>
    <property type="molecule type" value="Transcribed_RNA"/>
</dbReference>
<dbReference type="SUPFAM" id="SSF52047">
    <property type="entry name" value="RNI-like"/>
    <property type="match status" value="1"/>
</dbReference>
<dbReference type="SMART" id="SM00367">
    <property type="entry name" value="LRR_CC"/>
    <property type="match status" value="7"/>
</dbReference>